<keyword evidence="5" id="KW-1185">Reference proteome</keyword>
<reference evidence="4" key="2">
    <citation type="submission" date="2025-08" db="UniProtKB">
        <authorList>
            <consortium name="Ensembl"/>
        </authorList>
    </citation>
    <scope>IDENTIFICATION</scope>
</reference>
<dbReference type="GeneTree" id="ENSGT00960000189362"/>
<organism evidence="4 5">
    <name type="scientific">Erpetoichthys calabaricus</name>
    <name type="common">Rope fish</name>
    <name type="synonym">Calamoichthys calabaricus</name>
    <dbReference type="NCBI Taxonomy" id="27687"/>
    <lineage>
        <taxon>Eukaryota</taxon>
        <taxon>Metazoa</taxon>
        <taxon>Chordata</taxon>
        <taxon>Craniata</taxon>
        <taxon>Vertebrata</taxon>
        <taxon>Euteleostomi</taxon>
        <taxon>Actinopterygii</taxon>
        <taxon>Polypteriformes</taxon>
        <taxon>Polypteridae</taxon>
        <taxon>Erpetoichthys</taxon>
    </lineage>
</organism>
<dbReference type="PANTHER" id="PTHR24201">
    <property type="entry name" value="ANK_REP_REGION DOMAIN-CONTAINING PROTEIN"/>
    <property type="match status" value="1"/>
</dbReference>
<keyword evidence="1" id="KW-0677">Repeat</keyword>
<evidence type="ECO:0000256" key="2">
    <source>
        <dbReference type="ARBA" id="ARBA00023043"/>
    </source>
</evidence>
<evidence type="ECO:0000313" key="5">
    <source>
        <dbReference type="Proteomes" id="UP000694620"/>
    </source>
</evidence>
<proteinExistence type="predicted"/>
<sequence length="80" mass="8918">IFSGHTEIVKILIENGARPCLQTDAGWTPAHYAAEFGRLGVLKVLHSMHAPIDKKDLFGDTPLRIASIYGHRDCVKFLEM</sequence>
<dbReference type="AlphaFoldDB" id="A0A8C4S8F6"/>
<evidence type="ECO:0000256" key="1">
    <source>
        <dbReference type="ARBA" id="ARBA00022737"/>
    </source>
</evidence>
<dbReference type="Pfam" id="PF12796">
    <property type="entry name" value="Ank_2"/>
    <property type="match status" value="1"/>
</dbReference>
<dbReference type="SUPFAM" id="SSF48403">
    <property type="entry name" value="Ankyrin repeat"/>
    <property type="match status" value="1"/>
</dbReference>
<dbReference type="InterPro" id="IPR050776">
    <property type="entry name" value="Ank_Repeat/CDKN_Inhibitor"/>
</dbReference>
<dbReference type="InterPro" id="IPR036770">
    <property type="entry name" value="Ankyrin_rpt-contain_sf"/>
</dbReference>
<dbReference type="PROSITE" id="PS50088">
    <property type="entry name" value="ANK_REPEAT"/>
    <property type="match status" value="1"/>
</dbReference>
<dbReference type="Gene3D" id="1.25.40.20">
    <property type="entry name" value="Ankyrin repeat-containing domain"/>
    <property type="match status" value="1"/>
</dbReference>
<dbReference type="PANTHER" id="PTHR24201:SF15">
    <property type="entry name" value="ANKYRIN REPEAT DOMAIN-CONTAINING PROTEIN 66"/>
    <property type="match status" value="1"/>
</dbReference>
<evidence type="ECO:0000313" key="4">
    <source>
        <dbReference type="Ensembl" id="ENSECRP00000012757.1"/>
    </source>
</evidence>
<evidence type="ECO:0008006" key="6">
    <source>
        <dbReference type="Google" id="ProtNLM"/>
    </source>
</evidence>
<dbReference type="Ensembl" id="ENSECRT00000012975.1">
    <property type="protein sequence ID" value="ENSECRP00000012757.1"/>
    <property type="gene ID" value="ENSECRG00000008524.1"/>
</dbReference>
<evidence type="ECO:0000256" key="3">
    <source>
        <dbReference type="PROSITE-ProRule" id="PRU00023"/>
    </source>
</evidence>
<reference evidence="4" key="1">
    <citation type="submission" date="2021-06" db="EMBL/GenBank/DDBJ databases">
        <authorList>
            <consortium name="Wellcome Sanger Institute Data Sharing"/>
        </authorList>
    </citation>
    <scope>NUCLEOTIDE SEQUENCE [LARGE SCALE GENOMIC DNA]</scope>
</reference>
<reference evidence="4" key="3">
    <citation type="submission" date="2025-09" db="UniProtKB">
        <authorList>
            <consortium name="Ensembl"/>
        </authorList>
    </citation>
    <scope>IDENTIFICATION</scope>
</reference>
<protein>
    <recommendedName>
        <fullName evidence="6">Ankyrin repeat protein</fullName>
    </recommendedName>
</protein>
<accession>A0A8C4S8F6</accession>
<dbReference type="Proteomes" id="UP000694620">
    <property type="component" value="Chromosome 3"/>
</dbReference>
<dbReference type="InterPro" id="IPR002110">
    <property type="entry name" value="Ankyrin_rpt"/>
</dbReference>
<feature type="repeat" description="ANK" evidence="3">
    <location>
        <begin position="25"/>
        <end position="57"/>
    </location>
</feature>
<name>A0A8C4S8F6_ERPCA</name>
<keyword evidence="2 3" id="KW-0040">ANK repeat</keyword>